<gene>
    <name evidence="2" type="ORF">CONPUDRAFT_155415</name>
</gene>
<evidence type="ECO:0000256" key="1">
    <source>
        <dbReference type="SAM" id="MobiDB-lite"/>
    </source>
</evidence>
<organism evidence="2 3">
    <name type="scientific">Coniophora puteana (strain RWD-64-598)</name>
    <name type="common">Brown rot fungus</name>
    <dbReference type="NCBI Taxonomy" id="741705"/>
    <lineage>
        <taxon>Eukaryota</taxon>
        <taxon>Fungi</taxon>
        <taxon>Dikarya</taxon>
        <taxon>Basidiomycota</taxon>
        <taxon>Agaricomycotina</taxon>
        <taxon>Agaricomycetes</taxon>
        <taxon>Agaricomycetidae</taxon>
        <taxon>Boletales</taxon>
        <taxon>Coniophorineae</taxon>
        <taxon>Coniophoraceae</taxon>
        <taxon>Coniophora</taxon>
    </lineage>
</organism>
<evidence type="ECO:0000313" key="3">
    <source>
        <dbReference type="Proteomes" id="UP000053558"/>
    </source>
</evidence>
<feature type="region of interest" description="Disordered" evidence="1">
    <location>
        <begin position="66"/>
        <end position="85"/>
    </location>
</feature>
<dbReference type="GeneID" id="19203432"/>
<feature type="compositionally biased region" description="Polar residues" evidence="1">
    <location>
        <begin position="74"/>
        <end position="85"/>
    </location>
</feature>
<dbReference type="AlphaFoldDB" id="A0A5M3MN52"/>
<reference evidence="3" key="1">
    <citation type="journal article" date="2012" name="Science">
        <title>The Paleozoic origin of enzymatic lignin decomposition reconstructed from 31 fungal genomes.</title>
        <authorList>
            <person name="Floudas D."/>
            <person name="Binder M."/>
            <person name="Riley R."/>
            <person name="Barry K."/>
            <person name="Blanchette R.A."/>
            <person name="Henrissat B."/>
            <person name="Martinez A.T."/>
            <person name="Otillar R."/>
            <person name="Spatafora J.W."/>
            <person name="Yadav J.S."/>
            <person name="Aerts A."/>
            <person name="Benoit I."/>
            <person name="Boyd A."/>
            <person name="Carlson A."/>
            <person name="Copeland A."/>
            <person name="Coutinho P.M."/>
            <person name="de Vries R.P."/>
            <person name="Ferreira P."/>
            <person name="Findley K."/>
            <person name="Foster B."/>
            <person name="Gaskell J."/>
            <person name="Glotzer D."/>
            <person name="Gorecki P."/>
            <person name="Heitman J."/>
            <person name="Hesse C."/>
            <person name="Hori C."/>
            <person name="Igarashi K."/>
            <person name="Jurgens J.A."/>
            <person name="Kallen N."/>
            <person name="Kersten P."/>
            <person name="Kohler A."/>
            <person name="Kuees U."/>
            <person name="Kumar T.K.A."/>
            <person name="Kuo A."/>
            <person name="LaButti K."/>
            <person name="Larrondo L.F."/>
            <person name="Lindquist E."/>
            <person name="Ling A."/>
            <person name="Lombard V."/>
            <person name="Lucas S."/>
            <person name="Lundell T."/>
            <person name="Martin R."/>
            <person name="McLaughlin D.J."/>
            <person name="Morgenstern I."/>
            <person name="Morin E."/>
            <person name="Murat C."/>
            <person name="Nagy L.G."/>
            <person name="Nolan M."/>
            <person name="Ohm R.A."/>
            <person name="Patyshakuliyeva A."/>
            <person name="Rokas A."/>
            <person name="Ruiz-Duenas F.J."/>
            <person name="Sabat G."/>
            <person name="Salamov A."/>
            <person name="Samejima M."/>
            <person name="Schmutz J."/>
            <person name="Slot J.C."/>
            <person name="St John F."/>
            <person name="Stenlid J."/>
            <person name="Sun H."/>
            <person name="Sun S."/>
            <person name="Syed K."/>
            <person name="Tsang A."/>
            <person name="Wiebenga A."/>
            <person name="Young D."/>
            <person name="Pisabarro A."/>
            <person name="Eastwood D.C."/>
            <person name="Martin F."/>
            <person name="Cullen D."/>
            <person name="Grigoriev I.V."/>
            <person name="Hibbett D.S."/>
        </authorList>
    </citation>
    <scope>NUCLEOTIDE SEQUENCE [LARGE SCALE GENOMIC DNA]</scope>
    <source>
        <strain evidence="3">RWD-64-598 SS2</strain>
    </source>
</reference>
<dbReference type="RefSeq" id="XP_007770333.1">
    <property type="nucleotide sequence ID" value="XM_007772143.1"/>
</dbReference>
<dbReference type="EMBL" id="JH711580">
    <property type="protein sequence ID" value="EIW80041.1"/>
    <property type="molecule type" value="Genomic_DNA"/>
</dbReference>
<sequence>MSLKILLFFPSSLRPSQRDMAPSHRKLQLDYLPPPRKVSWRKTFKKDVHQRLRKLAGVRDAMPSRRPRSLAVSVRNSRPMTPSQRIDSLPSFTKVLLESDIPELLECRGSNKNGCSAVERWSLLEAR</sequence>
<protein>
    <submittedName>
        <fullName evidence="2">Uncharacterized protein</fullName>
    </submittedName>
</protein>
<proteinExistence type="predicted"/>
<evidence type="ECO:0000313" key="2">
    <source>
        <dbReference type="EMBL" id="EIW80041.1"/>
    </source>
</evidence>
<keyword evidence="3" id="KW-1185">Reference proteome</keyword>
<dbReference type="Proteomes" id="UP000053558">
    <property type="component" value="Unassembled WGS sequence"/>
</dbReference>
<dbReference type="KEGG" id="cput:CONPUDRAFT_155415"/>
<name>A0A5M3MN52_CONPW</name>
<accession>A0A5M3MN52</accession>
<comment type="caution">
    <text evidence="2">The sequence shown here is derived from an EMBL/GenBank/DDBJ whole genome shotgun (WGS) entry which is preliminary data.</text>
</comment>